<feature type="non-terminal residue" evidence="3">
    <location>
        <position position="355"/>
    </location>
</feature>
<dbReference type="Proteomes" id="UP001497623">
    <property type="component" value="Unassembled WGS sequence"/>
</dbReference>
<protein>
    <submittedName>
        <fullName evidence="3">Uncharacterized protein</fullName>
    </submittedName>
</protein>
<reference evidence="3 4" key="1">
    <citation type="submission" date="2024-05" db="EMBL/GenBank/DDBJ databases">
        <authorList>
            <person name="Wallberg A."/>
        </authorList>
    </citation>
    <scope>NUCLEOTIDE SEQUENCE [LARGE SCALE GENOMIC DNA]</scope>
</reference>
<feature type="region of interest" description="Disordered" evidence="1">
    <location>
        <begin position="70"/>
        <end position="102"/>
    </location>
</feature>
<dbReference type="EMBL" id="CAXKWB010000604">
    <property type="protein sequence ID" value="CAL4061339.1"/>
    <property type="molecule type" value="Genomic_DNA"/>
</dbReference>
<feature type="region of interest" description="Disordered" evidence="1">
    <location>
        <begin position="312"/>
        <end position="355"/>
    </location>
</feature>
<proteinExistence type="predicted"/>
<keyword evidence="4" id="KW-1185">Reference proteome</keyword>
<dbReference type="AlphaFoldDB" id="A0AAV2PQ86"/>
<accession>A0AAV2PQ86</accession>
<sequence length="355" mass="37354">MGFLSTLTITGAALLVVVTAQGTNTSPDRGGFRPPPVIHGGFKPVSTAALINPQGPPVSIGRNNVGRPVGRPVNIGRNTVRSPVNIGPVNTGRNTIGTPVNGGRNSITDGAGKSDPLSVVPSVSAELRKLSRRNEPVSLVSLWKYVLENDGQGAGPAQRINFEPKTILVPENYVTGRHVPADAGNPLYGESPEATKLRRDFVMDHLVLDLVEPTDPKLSQGAGVKALTFSKKEVFIRTDSTGTTFVDFIIDGTTKKSVAVTATASLNDGTQVYWLEDFLFDNGIKVAATFEIEQGFGRDTLFGPLGAPLDLSEFTGGASPPAPPSFNGAFPQQPFGPPPPPQFGSRVPIAPPPPP</sequence>
<feature type="chain" id="PRO_5043909622" evidence="2">
    <location>
        <begin position="23"/>
        <end position="355"/>
    </location>
</feature>
<feature type="signal peptide" evidence="2">
    <location>
        <begin position="1"/>
        <end position="22"/>
    </location>
</feature>
<evidence type="ECO:0000313" key="4">
    <source>
        <dbReference type="Proteomes" id="UP001497623"/>
    </source>
</evidence>
<organism evidence="3 4">
    <name type="scientific">Meganyctiphanes norvegica</name>
    <name type="common">Northern krill</name>
    <name type="synonym">Thysanopoda norvegica</name>
    <dbReference type="NCBI Taxonomy" id="48144"/>
    <lineage>
        <taxon>Eukaryota</taxon>
        <taxon>Metazoa</taxon>
        <taxon>Ecdysozoa</taxon>
        <taxon>Arthropoda</taxon>
        <taxon>Crustacea</taxon>
        <taxon>Multicrustacea</taxon>
        <taxon>Malacostraca</taxon>
        <taxon>Eumalacostraca</taxon>
        <taxon>Eucarida</taxon>
        <taxon>Euphausiacea</taxon>
        <taxon>Euphausiidae</taxon>
        <taxon>Meganyctiphanes</taxon>
    </lineage>
</organism>
<comment type="caution">
    <text evidence="3">The sequence shown here is derived from an EMBL/GenBank/DDBJ whole genome shotgun (WGS) entry which is preliminary data.</text>
</comment>
<evidence type="ECO:0000256" key="1">
    <source>
        <dbReference type="SAM" id="MobiDB-lite"/>
    </source>
</evidence>
<evidence type="ECO:0000313" key="3">
    <source>
        <dbReference type="EMBL" id="CAL4061339.1"/>
    </source>
</evidence>
<name>A0AAV2PQ86_MEGNR</name>
<evidence type="ECO:0000256" key="2">
    <source>
        <dbReference type="SAM" id="SignalP"/>
    </source>
</evidence>
<feature type="compositionally biased region" description="Polar residues" evidence="1">
    <location>
        <begin position="91"/>
        <end position="102"/>
    </location>
</feature>
<gene>
    <name evidence="3" type="ORF">MNOR_LOCUS2089</name>
</gene>
<keyword evidence="2" id="KW-0732">Signal</keyword>